<evidence type="ECO:0000313" key="1">
    <source>
        <dbReference type="EMBL" id="EHB91873.1"/>
    </source>
</evidence>
<dbReference type="STRING" id="742725.HMPREF9450_01922"/>
<dbReference type="AlphaFoldDB" id="G5HBA7"/>
<name>G5HBA7_9BACT</name>
<gene>
    <name evidence="1" type="ORF">HMPREF9450_01922</name>
</gene>
<dbReference type="InterPro" id="IPR025415">
    <property type="entry name" value="DUF4141"/>
</dbReference>
<proteinExistence type="predicted"/>
<dbReference type="Proteomes" id="UP000006008">
    <property type="component" value="Unassembled WGS sequence"/>
</dbReference>
<evidence type="ECO:0000313" key="2">
    <source>
        <dbReference type="Proteomes" id="UP000006008"/>
    </source>
</evidence>
<dbReference type="Pfam" id="PF13605">
    <property type="entry name" value="DUF4141"/>
    <property type="match status" value="1"/>
</dbReference>
<dbReference type="PATRIC" id="fig|742725.3.peg.2019"/>
<organism evidence="1 2">
    <name type="scientific">Alistipes indistinctus YIT 12060</name>
    <dbReference type="NCBI Taxonomy" id="742725"/>
    <lineage>
        <taxon>Bacteria</taxon>
        <taxon>Pseudomonadati</taxon>
        <taxon>Bacteroidota</taxon>
        <taxon>Bacteroidia</taxon>
        <taxon>Bacteroidales</taxon>
        <taxon>Rikenellaceae</taxon>
        <taxon>Alistipes</taxon>
    </lineage>
</organism>
<reference evidence="1" key="1">
    <citation type="submission" date="2011-08" db="EMBL/GenBank/DDBJ databases">
        <title>The Genome Sequence of Alistipes indistinctus YIT 12060.</title>
        <authorList>
            <consortium name="The Broad Institute Genome Sequencing Platform"/>
            <person name="Earl A."/>
            <person name="Ward D."/>
            <person name="Feldgarden M."/>
            <person name="Gevers D."/>
            <person name="Morotomi M."/>
            <person name="Young S.K."/>
            <person name="Zeng Q."/>
            <person name="Gargeya S."/>
            <person name="Fitzgerald M."/>
            <person name="Haas B."/>
            <person name="Abouelleil A."/>
            <person name="Alvarado L."/>
            <person name="Arachchi H.M."/>
            <person name="Berlin A."/>
            <person name="Brown A."/>
            <person name="Chapman S.B."/>
            <person name="Chen Z."/>
            <person name="Dunbar C."/>
            <person name="Freedman E."/>
            <person name="Gearin G."/>
            <person name="Gellesch M."/>
            <person name="Goldberg J."/>
            <person name="Griggs A."/>
            <person name="Gujja S."/>
            <person name="Heiman D."/>
            <person name="Howarth C."/>
            <person name="Larson L."/>
            <person name="Lui A."/>
            <person name="MacDonald P.J.P."/>
            <person name="Montmayeur A."/>
            <person name="Murphy C."/>
            <person name="Neiman D."/>
            <person name="Pearson M."/>
            <person name="Priest M."/>
            <person name="Roberts A."/>
            <person name="Saif S."/>
            <person name="Shea T."/>
            <person name="Shenoy N."/>
            <person name="Sisk P."/>
            <person name="Stolte C."/>
            <person name="Sykes S."/>
            <person name="Wortman J."/>
            <person name="Nusbaum C."/>
            <person name="Birren B."/>
        </authorList>
    </citation>
    <scope>NUCLEOTIDE SEQUENCE [LARGE SCALE GENOMIC DNA]</scope>
    <source>
        <strain evidence="1">YIT 12060</strain>
    </source>
</reference>
<evidence type="ECO:0008006" key="3">
    <source>
        <dbReference type="Google" id="ProtNLM"/>
    </source>
</evidence>
<protein>
    <recommendedName>
        <fullName evidence="3">Conjugative transposon protein TraI</fullName>
    </recommendedName>
</protein>
<keyword evidence="2" id="KW-1185">Reference proteome</keyword>
<dbReference type="EMBL" id="ADLD01000013">
    <property type="protein sequence ID" value="EHB91873.1"/>
    <property type="molecule type" value="Genomic_DNA"/>
</dbReference>
<dbReference type="eggNOG" id="COG5314">
    <property type="taxonomic scope" value="Bacteria"/>
</dbReference>
<dbReference type="HOGENOM" id="CLU_113992_0_0_10"/>
<accession>G5HBA7</accession>
<sequence length="196" mass="22631">MIAGTVRAQWGVFDWSNLTQGIINSSNEMAQTSMTAENVLANWKETVKIYEQSKAYYDKLRGVTETVKSVRKVKQCILMVGEISEIYVKNYDRMLSDPHFTSGELSSIAFGYSRLLEESTASLIDLQQIVTPGEMSMTDKDRLDLIDRVYRELTRYRRLTDYYTRKNISVAMLRAEETNDVQRAIALYGTDADRYW</sequence>
<comment type="caution">
    <text evidence="1">The sequence shown here is derived from an EMBL/GenBank/DDBJ whole genome shotgun (WGS) entry which is preliminary data.</text>
</comment>